<name>A0A6J2UP31_CHACN</name>
<dbReference type="Proteomes" id="UP000504632">
    <property type="component" value="Chromosome 1"/>
</dbReference>
<dbReference type="GO" id="GO:0006955">
    <property type="term" value="P:immune response"/>
    <property type="evidence" value="ECO:0007669"/>
    <property type="project" value="InterPro"/>
</dbReference>
<dbReference type="CTD" id="20301"/>
<dbReference type="Pfam" id="PF00048">
    <property type="entry name" value="IL8"/>
    <property type="match status" value="1"/>
</dbReference>
<protein>
    <submittedName>
        <fullName evidence="4">C-C motif chemokine 27a</fullName>
    </submittedName>
</protein>
<dbReference type="GO" id="GO:0005576">
    <property type="term" value="C:extracellular region"/>
    <property type="evidence" value="ECO:0007669"/>
    <property type="project" value="InterPro"/>
</dbReference>
<proteinExistence type="predicted"/>
<evidence type="ECO:0000259" key="2">
    <source>
        <dbReference type="Pfam" id="PF00048"/>
    </source>
</evidence>
<dbReference type="OrthoDB" id="8905061at2759"/>
<reference evidence="4" key="1">
    <citation type="submission" date="2025-08" db="UniProtKB">
        <authorList>
            <consortium name="RefSeq"/>
        </authorList>
    </citation>
    <scope>IDENTIFICATION</scope>
</reference>
<dbReference type="AlphaFoldDB" id="A0A6J2UP31"/>
<feature type="chain" id="PRO_5027034105" evidence="1">
    <location>
        <begin position="23"/>
        <end position="61"/>
    </location>
</feature>
<feature type="domain" description="Chemokine interleukin-8-like" evidence="2">
    <location>
        <begin position="26"/>
        <end position="61"/>
    </location>
</feature>
<feature type="signal peptide" evidence="1">
    <location>
        <begin position="1"/>
        <end position="22"/>
    </location>
</feature>
<dbReference type="FunCoup" id="A0A6J2UP31">
    <property type="interactions" value="611"/>
</dbReference>
<evidence type="ECO:0000313" key="4">
    <source>
        <dbReference type="RefSeq" id="XP_030620821.1"/>
    </source>
</evidence>
<evidence type="ECO:0000256" key="1">
    <source>
        <dbReference type="SAM" id="SignalP"/>
    </source>
</evidence>
<dbReference type="GeneID" id="115804486"/>
<sequence length="61" mass="6631">MDLRVAALILIFLCASVVGTEGNIPTCCLRVSKKINQSVLAKVEKFQIQRKTGPCDINALV</sequence>
<gene>
    <name evidence="4" type="primary">ccl27a</name>
</gene>
<keyword evidence="3" id="KW-1185">Reference proteome</keyword>
<dbReference type="GO" id="GO:0008009">
    <property type="term" value="F:chemokine activity"/>
    <property type="evidence" value="ECO:0007669"/>
    <property type="project" value="InterPro"/>
</dbReference>
<accession>A0A6J2UP31</accession>
<dbReference type="InParanoid" id="A0A6J2UP31"/>
<dbReference type="InterPro" id="IPR001811">
    <property type="entry name" value="Chemokine_IL8-like_dom"/>
</dbReference>
<dbReference type="RefSeq" id="XP_030620821.1">
    <property type="nucleotide sequence ID" value="XM_030764961.1"/>
</dbReference>
<dbReference type="Gene3D" id="2.40.50.40">
    <property type="match status" value="1"/>
</dbReference>
<organism evidence="3 4">
    <name type="scientific">Chanos chanos</name>
    <name type="common">Milkfish</name>
    <name type="synonym">Mugil chanos</name>
    <dbReference type="NCBI Taxonomy" id="29144"/>
    <lineage>
        <taxon>Eukaryota</taxon>
        <taxon>Metazoa</taxon>
        <taxon>Chordata</taxon>
        <taxon>Craniata</taxon>
        <taxon>Vertebrata</taxon>
        <taxon>Euteleostomi</taxon>
        <taxon>Actinopterygii</taxon>
        <taxon>Neopterygii</taxon>
        <taxon>Teleostei</taxon>
        <taxon>Ostariophysi</taxon>
        <taxon>Gonorynchiformes</taxon>
        <taxon>Chanidae</taxon>
        <taxon>Chanos</taxon>
    </lineage>
</organism>
<keyword evidence="1" id="KW-0732">Signal</keyword>
<evidence type="ECO:0000313" key="3">
    <source>
        <dbReference type="Proteomes" id="UP000504632"/>
    </source>
</evidence>